<dbReference type="AlphaFoldDB" id="A0A1M5WI84"/>
<keyword evidence="2" id="KW-1185">Reference proteome</keyword>
<dbReference type="STRING" id="1121420.SAMN02746098_01630"/>
<protein>
    <recommendedName>
        <fullName evidence="3">Helix-turn-helix domain-containing protein</fullName>
    </recommendedName>
</protein>
<evidence type="ECO:0000313" key="2">
    <source>
        <dbReference type="Proteomes" id="UP000183954"/>
    </source>
</evidence>
<dbReference type="EMBL" id="FQXJ01000005">
    <property type="protein sequence ID" value="SHH87202.1"/>
    <property type="molecule type" value="Genomic_DNA"/>
</dbReference>
<evidence type="ECO:0000313" key="1">
    <source>
        <dbReference type="EMBL" id="SHH87202.1"/>
    </source>
</evidence>
<name>A0A1M5WI84_9FIRM</name>
<proteinExistence type="predicted"/>
<dbReference type="Proteomes" id="UP000183954">
    <property type="component" value="Unassembled WGS sequence"/>
</dbReference>
<reference evidence="2" key="1">
    <citation type="submission" date="2016-11" db="EMBL/GenBank/DDBJ databases">
        <authorList>
            <person name="Varghese N."/>
            <person name="Submissions S."/>
        </authorList>
    </citation>
    <scope>NUCLEOTIDE SEQUENCE [LARGE SCALE GENOMIC DNA]</scope>
    <source>
        <strain evidence="2">DSM 15449</strain>
    </source>
</reference>
<sequence>MAKMRTIKQAIQTIKEQDPGSCFSEWWLRQLVKSGKLKCHRAGNRYLIDLDSLSQFLENPPITEEVKQPYGTVRRITT</sequence>
<evidence type="ECO:0008006" key="3">
    <source>
        <dbReference type="Google" id="ProtNLM"/>
    </source>
</evidence>
<accession>A0A1M5WI84</accession>
<dbReference type="RefSeq" id="WP_073029238.1">
    <property type="nucleotide sequence ID" value="NZ_FQXJ01000005.1"/>
</dbReference>
<gene>
    <name evidence="1" type="ORF">SAMN02746098_01630</name>
</gene>
<dbReference type="OrthoDB" id="1822938at2"/>
<organism evidence="1 2">
    <name type="scientific">Desulfosporosinus lacus DSM 15449</name>
    <dbReference type="NCBI Taxonomy" id="1121420"/>
    <lineage>
        <taxon>Bacteria</taxon>
        <taxon>Bacillati</taxon>
        <taxon>Bacillota</taxon>
        <taxon>Clostridia</taxon>
        <taxon>Eubacteriales</taxon>
        <taxon>Desulfitobacteriaceae</taxon>
        <taxon>Desulfosporosinus</taxon>
    </lineage>
</organism>